<dbReference type="Pfam" id="PF07409">
    <property type="entry name" value="GP46"/>
    <property type="match status" value="1"/>
</dbReference>
<accession>A0A6H1ZEU0</accession>
<evidence type="ECO:0000313" key="2">
    <source>
        <dbReference type="EMBL" id="QJH94610.1"/>
    </source>
</evidence>
<dbReference type="EMBL" id="MT143997">
    <property type="protein sequence ID" value="QJA45775.1"/>
    <property type="molecule type" value="Genomic_DNA"/>
</dbReference>
<reference evidence="1" key="1">
    <citation type="submission" date="2020-03" db="EMBL/GenBank/DDBJ databases">
        <title>The deep terrestrial virosphere.</title>
        <authorList>
            <person name="Holmfeldt K."/>
            <person name="Nilsson E."/>
            <person name="Simone D."/>
            <person name="Lopez-Fernandez M."/>
            <person name="Wu X."/>
            <person name="de Brujin I."/>
            <person name="Lundin D."/>
            <person name="Andersson A."/>
            <person name="Bertilsson S."/>
            <person name="Dopson M."/>
        </authorList>
    </citation>
    <scope>NUCLEOTIDE SEQUENCE</scope>
    <source>
        <strain evidence="1">TM448A00282</strain>
        <strain evidence="2">TM448B00260</strain>
    </source>
</reference>
<dbReference type="EMBL" id="MT144603">
    <property type="protein sequence ID" value="QJH94610.1"/>
    <property type="molecule type" value="Genomic_DNA"/>
</dbReference>
<proteinExistence type="predicted"/>
<gene>
    <name evidence="1" type="ORF">TM448A00282_0009</name>
    <name evidence="2" type="ORF">TM448B00260_0014</name>
</gene>
<organism evidence="1">
    <name type="scientific">viral metagenome</name>
    <dbReference type="NCBI Taxonomy" id="1070528"/>
    <lineage>
        <taxon>unclassified sequences</taxon>
        <taxon>metagenomes</taxon>
        <taxon>organismal metagenomes</taxon>
    </lineage>
</organism>
<dbReference type="InterPro" id="IPR010877">
    <property type="entry name" value="Phage_Mu_Gp46"/>
</dbReference>
<dbReference type="AlphaFoldDB" id="A0A6H1ZEU0"/>
<protein>
    <submittedName>
        <fullName evidence="1">Putative tail protein</fullName>
    </submittedName>
</protein>
<evidence type="ECO:0000313" key="1">
    <source>
        <dbReference type="EMBL" id="QJA45775.1"/>
    </source>
</evidence>
<name>A0A6H1ZEU0_9ZZZZ</name>
<sequence length="148" mass="16732">MTDIALRWNGREADIAIESGDLVLDSSLQTPVVISLFSDRRARADDALPGDTNDRRGWPGDAWPSVAGDQIGSRLWLLSREKEIAETLRRARDYGKESVSWTLEDGIAARTEITASVPKRGWLRLDVAILRRDGRTENHQYDTLWENL</sequence>